<keyword evidence="2 8" id="KW-0285">Flavoprotein</keyword>
<sequence length="574" mass="62524">MTRRPPSTNETLTQTPAYLFLSAAFSLSLLSLISPSSLRLLFLPSPIQMAVSPVGMTAVVSVAAPSTSSLPCHRPILLRVSPLRCSSRRSLNSWVGRRASAPVSAPLAASSTDEVAAVSPSGDSSIGIENLVIIGSGPAGYTAAIYAARANLKPVVFEGYQVGGVPGGQLMTTTEVENFPGFPEGITGPDLMDRMRRQAERWGAELFQEDVEFVDVRTNPFIIHSSEREVKCHGLIIATGANAKRLRLPREDEFWSRGISACAICDGASPLFKGQVLAVVGGGDTATEEALYLTKYARHVHLLVRKSHLRASKAMQDRVFNNPNITVHFNTQAMDVVSNSKGQMSGVLTKRVDTGEESVLDVKGLFYGIGHTPNSHLLEGQIELDSSGYILVKEGTAKTSVEGVFAAGDVQDHEWRQAITAAGSGCVAALSVERYLVANNLLVEFHQPVTEEVKKELTDKDVQMGFDITLTKHKGQYALRKLYHESPRLLCVLYTSPTCGPCRTLKPILSKVIDEFDQNVHFVEIDIEEDPEIAEAAGIMGTPCVQFFKTREMLRTVSGVKMKKEYREFIEANK</sequence>
<comment type="similarity">
    <text evidence="1">Belongs to the class-II pyridine nucleotide-disulfide oxidoreductase family.</text>
</comment>
<accession>A0A9E7JIL4</accession>
<dbReference type="SUPFAM" id="SSF52833">
    <property type="entry name" value="Thioredoxin-like"/>
    <property type="match status" value="1"/>
</dbReference>
<dbReference type="GO" id="GO:0004791">
    <property type="term" value="F:thioredoxin-disulfide reductase (NADPH) activity"/>
    <property type="evidence" value="ECO:0007669"/>
    <property type="project" value="UniProtKB-EC"/>
</dbReference>
<comment type="catalytic activity">
    <reaction evidence="8">
        <text>[thioredoxin]-dithiol + NADP(+) = [thioredoxin]-disulfide + NADPH + H(+)</text>
        <dbReference type="Rhea" id="RHEA:20345"/>
        <dbReference type="Rhea" id="RHEA-COMP:10698"/>
        <dbReference type="Rhea" id="RHEA-COMP:10700"/>
        <dbReference type="ChEBI" id="CHEBI:15378"/>
        <dbReference type="ChEBI" id="CHEBI:29950"/>
        <dbReference type="ChEBI" id="CHEBI:50058"/>
        <dbReference type="ChEBI" id="CHEBI:57783"/>
        <dbReference type="ChEBI" id="CHEBI:58349"/>
        <dbReference type="EC" id="1.8.1.9"/>
    </reaction>
</comment>
<dbReference type="AlphaFoldDB" id="A0A9E7JIL4"/>
<dbReference type="InterPro" id="IPR005982">
    <property type="entry name" value="Thioredox_Rdtase"/>
</dbReference>
<proteinExistence type="inferred from homology"/>
<name>A0A9E7JIL4_9LILI</name>
<keyword evidence="9" id="KW-0472">Membrane</keyword>
<dbReference type="SUPFAM" id="SSF51905">
    <property type="entry name" value="FAD/NAD(P)-binding domain"/>
    <property type="match status" value="1"/>
</dbReference>
<dbReference type="Proteomes" id="UP001055439">
    <property type="component" value="Chromosome 10"/>
</dbReference>
<keyword evidence="12" id="KW-1185">Reference proteome</keyword>
<dbReference type="Pfam" id="PF00085">
    <property type="entry name" value="Thioredoxin"/>
    <property type="match status" value="1"/>
</dbReference>
<dbReference type="PRINTS" id="PR00469">
    <property type="entry name" value="PNDRDTASEII"/>
</dbReference>
<keyword evidence="9" id="KW-1133">Transmembrane helix</keyword>
<dbReference type="InterPro" id="IPR050097">
    <property type="entry name" value="Ferredoxin-NADP_redctase_2"/>
</dbReference>
<dbReference type="InterPro" id="IPR008255">
    <property type="entry name" value="Pyr_nucl-diS_OxRdtase_2_AS"/>
</dbReference>
<keyword evidence="5 8" id="KW-0560">Oxidoreductase</keyword>
<dbReference type="CDD" id="cd02949">
    <property type="entry name" value="TRX_NTR"/>
    <property type="match status" value="1"/>
</dbReference>
<evidence type="ECO:0000256" key="5">
    <source>
        <dbReference type="ARBA" id="ARBA00023002"/>
    </source>
</evidence>
<dbReference type="PROSITE" id="PS51352">
    <property type="entry name" value="THIOREDOXIN_2"/>
    <property type="match status" value="1"/>
</dbReference>
<comment type="cofactor">
    <cofactor evidence="8">
        <name>FAD</name>
        <dbReference type="ChEBI" id="CHEBI:57692"/>
    </cofactor>
    <text evidence="8">Binds 1 FAD per subunit.</text>
</comment>
<keyword evidence="7 8" id="KW-0676">Redox-active center</keyword>
<dbReference type="Gene3D" id="3.40.30.10">
    <property type="entry name" value="Glutaredoxin"/>
    <property type="match status" value="1"/>
</dbReference>
<dbReference type="EC" id="1.8.1.9" evidence="8"/>
<dbReference type="FunFam" id="3.50.50.60:FF:000064">
    <property type="entry name" value="Thioredoxin reductase"/>
    <property type="match status" value="1"/>
</dbReference>
<feature type="transmembrane region" description="Helical" evidence="9">
    <location>
        <begin position="15"/>
        <end position="33"/>
    </location>
</feature>
<evidence type="ECO:0000256" key="1">
    <source>
        <dbReference type="ARBA" id="ARBA00009333"/>
    </source>
</evidence>
<dbReference type="EMBL" id="CP097503">
    <property type="protein sequence ID" value="URD82169.1"/>
    <property type="molecule type" value="Genomic_DNA"/>
</dbReference>
<keyword evidence="4 8" id="KW-0521">NADP</keyword>
<dbReference type="InterPro" id="IPR013766">
    <property type="entry name" value="Thioredoxin_domain"/>
</dbReference>
<dbReference type="GO" id="GO:0019430">
    <property type="term" value="P:removal of superoxide radicals"/>
    <property type="evidence" value="ECO:0007669"/>
    <property type="project" value="InterPro"/>
</dbReference>
<dbReference type="InterPro" id="IPR023753">
    <property type="entry name" value="FAD/NAD-binding_dom"/>
</dbReference>
<dbReference type="PANTHER" id="PTHR48105">
    <property type="entry name" value="THIOREDOXIN REDUCTASE 1-RELATED-RELATED"/>
    <property type="match status" value="1"/>
</dbReference>
<evidence type="ECO:0000256" key="9">
    <source>
        <dbReference type="SAM" id="Phobius"/>
    </source>
</evidence>
<keyword evidence="9" id="KW-0812">Transmembrane</keyword>
<evidence type="ECO:0000256" key="8">
    <source>
        <dbReference type="RuleBase" id="RU003881"/>
    </source>
</evidence>
<evidence type="ECO:0000256" key="4">
    <source>
        <dbReference type="ARBA" id="ARBA00022857"/>
    </source>
</evidence>
<organism evidence="11 12">
    <name type="scientific">Musa troglodytarum</name>
    <name type="common">fe'i banana</name>
    <dbReference type="NCBI Taxonomy" id="320322"/>
    <lineage>
        <taxon>Eukaryota</taxon>
        <taxon>Viridiplantae</taxon>
        <taxon>Streptophyta</taxon>
        <taxon>Embryophyta</taxon>
        <taxon>Tracheophyta</taxon>
        <taxon>Spermatophyta</taxon>
        <taxon>Magnoliopsida</taxon>
        <taxon>Liliopsida</taxon>
        <taxon>Zingiberales</taxon>
        <taxon>Musaceae</taxon>
        <taxon>Musa</taxon>
    </lineage>
</organism>
<evidence type="ECO:0000313" key="12">
    <source>
        <dbReference type="Proteomes" id="UP001055439"/>
    </source>
</evidence>
<protein>
    <recommendedName>
        <fullName evidence="8">Thioredoxin reductase</fullName>
        <ecNumber evidence="8">1.8.1.9</ecNumber>
    </recommendedName>
</protein>
<dbReference type="GO" id="GO:0005737">
    <property type="term" value="C:cytoplasm"/>
    <property type="evidence" value="ECO:0007669"/>
    <property type="project" value="InterPro"/>
</dbReference>
<dbReference type="InterPro" id="IPR036249">
    <property type="entry name" value="Thioredoxin-like_sf"/>
</dbReference>
<reference evidence="11" key="1">
    <citation type="submission" date="2022-05" db="EMBL/GenBank/DDBJ databases">
        <title>The Musa troglodytarum L. genome provides insights into the mechanism of non-climacteric behaviour and enrichment of carotenoids.</title>
        <authorList>
            <person name="Wang J."/>
        </authorList>
    </citation>
    <scope>NUCLEOTIDE SEQUENCE</scope>
    <source>
        <tissue evidence="11">Leaf</tissue>
    </source>
</reference>
<dbReference type="PRINTS" id="PR00368">
    <property type="entry name" value="FADPNR"/>
</dbReference>
<dbReference type="NCBIfam" id="TIGR01292">
    <property type="entry name" value="TRX_reduct"/>
    <property type="match status" value="1"/>
</dbReference>
<evidence type="ECO:0000313" key="11">
    <source>
        <dbReference type="EMBL" id="URD82169.1"/>
    </source>
</evidence>
<evidence type="ECO:0000256" key="2">
    <source>
        <dbReference type="ARBA" id="ARBA00022630"/>
    </source>
</evidence>
<evidence type="ECO:0000256" key="6">
    <source>
        <dbReference type="ARBA" id="ARBA00023157"/>
    </source>
</evidence>
<gene>
    <name evidence="11" type="ORF">MUK42_02252</name>
</gene>
<dbReference type="OrthoDB" id="371245at2759"/>
<keyword evidence="3 8" id="KW-0274">FAD</keyword>
<dbReference type="InterPro" id="IPR036188">
    <property type="entry name" value="FAD/NAD-bd_sf"/>
</dbReference>
<evidence type="ECO:0000256" key="3">
    <source>
        <dbReference type="ARBA" id="ARBA00022827"/>
    </source>
</evidence>
<dbReference type="Gene3D" id="3.50.50.60">
    <property type="entry name" value="FAD/NAD(P)-binding domain"/>
    <property type="match status" value="2"/>
</dbReference>
<keyword evidence="6" id="KW-1015">Disulfide bond</keyword>
<feature type="domain" description="Thioredoxin" evidence="10">
    <location>
        <begin position="446"/>
        <end position="574"/>
    </location>
</feature>
<evidence type="ECO:0000256" key="7">
    <source>
        <dbReference type="ARBA" id="ARBA00023284"/>
    </source>
</evidence>
<dbReference type="PROSITE" id="PS00573">
    <property type="entry name" value="PYRIDINE_REDOX_2"/>
    <property type="match status" value="1"/>
</dbReference>
<evidence type="ECO:0000259" key="10">
    <source>
        <dbReference type="PROSITE" id="PS51352"/>
    </source>
</evidence>
<dbReference type="Pfam" id="PF07992">
    <property type="entry name" value="Pyr_redox_2"/>
    <property type="match status" value="1"/>
</dbReference>